<feature type="domain" description="HpcH/HpaI aldolase/citrate lyase" evidence="5">
    <location>
        <begin position="19"/>
        <end position="238"/>
    </location>
</feature>
<dbReference type="InterPro" id="IPR015813">
    <property type="entry name" value="Pyrv/PenolPyrv_kinase-like_dom"/>
</dbReference>
<keyword evidence="7" id="KW-1185">Reference proteome</keyword>
<evidence type="ECO:0000313" key="7">
    <source>
        <dbReference type="Proteomes" id="UP000663792"/>
    </source>
</evidence>
<keyword evidence="3" id="KW-0456">Lyase</keyword>
<comment type="similarity">
    <text evidence="1">Belongs to the HpcH/HpaI aldolase family.</text>
</comment>
<dbReference type="GO" id="GO:0005737">
    <property type="term" value="C:cytoplasm"/>
    <property type="evidence" value="ECO:0007669"/>
    <property type="project" value="TreeGrafter"/>
</dbReference>
<name>A0A938YJS0_9ACTN</name>
<evidence type="ECO:0000313" key="6">
    <source>
        <dbReference type="EMBL" id="MBM9469567.1"/>
    </source>
</evidence>
<feature type="region of interest" description="Disordered" evidence="4">
    <location>
        <begin position="252"/>
        <end position="276"/>
    </location>
</feature>
<dbReference type="PANTHER" id="PTHR30502:SF0">
    <property type="entry name" value="PHOSPHOENOLPYRUVATE CARBOXYLASE FAMILY PROTEIN"/>
    <property type="match status" value="1"/>
</dbReference>
<dbReference type="GO" id="GO:0046872">
    <property type="term" value="F:metal ion binding"/>
    <property type="evidence" value="ECO:0007669"/>
    <property type="project" value="UniProtKB-KW"/>
</dbReference>
<comment type="caution">
    <text evidence="6">The sequence shown here is derived from an EMBL/GenBank/DDBJ whole genome shotgun (WGS) entry which is preliminary data.</text>
</comment>
<dbReference type="RefSeq" id="WP_205262532.1">
    <property type="nucleotide sequence ID" value="NZ_JAERWK010000030.1"/>
</dbReference>
<reference evidence="6" key="1">
    <citation type="submission" date="2021-01" db="EMBL/GenBank/DDBJ databases">
        <title>YIM 132084 draft genome.</title>
        <authorList>
            <person name="An D."/>
        </authorList>
    </citation>
    <scope>NUCLEOTIDE SEQUENCE</scope>
    <source>
        <strain evidence="6">YIM 132084</strain>
    </source>
</reference>
<dbReference type="SUPFAM" id="SSF51621">
    <property type="entry name" value="Phosphoenolpyruvate/pyruvate domain"/>
    <property type="match status" value="1"/>
</dbReference>
<dbReference type="Proteomes" id="UP000663792">
    <property type="component" value="Unassembled WGS sequence"/>
</dbReference>
<evidence type="ECO:0000259" key="5">
    <source>
        <dbReference type="Pfam" id="PF03328"/>
    </source>
</evidence>
<evidence type="ECO:0000256" key="1">
    <source>
        <dbReference type="ARBA" id="ARBA00005568"/>
    </source>
</evidence>
<dbReference type="InterPro" id="IPR005000">
    <property type="entry name" value="Aldolase/citrate-lyase_domain"/>
</dbReference>
<sequence>MSADRLRARWAAGQTAVDCWLAGSSVLTAESIGRMGFDSVLIDMQHTMAEIRDVVAGLMAVSGSGTTALVRVPWNDPATIQRVLDAGADGVMCPMVNTSEQAAAFVGAARFPPLGYRSAGVFRAETDPLTYFRRANQDLVTFAQIETIEAMDNLDAIAATPGLDALFVGPTDLSVSYGGEPVMDYADPAVAQRHRRIVEAAHAAGKKAGMLALGPGDPELAVEWGMDFISVGMEHMLVQQGARRVLEHGRQVTGTAGPDGTDGVAIAPAPPAGSVY</sequence>
<dbReference type="PANTHER" id="PTHR30502">
    <property type="entry name" value="2-KETO-3-DEOXY-L-RHAMNONATE ALDOLASE"/>
    <property type="match status" value="1"/>
</dbReference>
<dbReference type="InterPro" id="IPR050251">
    <property type="entry name" value="HpcH-HpaI_aldolase"/>
</dbReference>
<dbReference type="InterPro" id="IPR040442">
    <property type="entry name" value="Pyrv_kinase-like_dom_sf"/>
</dbReference>
<accession>A0A938YJS0</accession>
<dbReference type="GO" id="GO:0016832">
    <property type="term" value="F:aldehyde-lyase activity"/>
    <property type="evidence" value="ECO:0007669"/>
    <property type="project" value="TreeGrafter"/>
</dbReference>
<evidence type="ECO:0000256" key="4">
    <source>
        <dbReference type="SAM" id="MobiDB-lite"/>
    </source>
</evidence>
<evidence type="ECO:0000256" key="3">
    <source>
        <dbReference type="ARBA" id="ARBA00023239"/>
    </source>
</evidence>
<dbReference type="Pfam" id="PF03328">
    <property type="entry name" value="HpcH_HpaI"/>
    <property type="match status" value="1"/>
</dbReference>
<dbReference type="EMBL" id="JAERWK010000030">
    <property type="protein sequence ID" value="MBM9469567.1"/>
    <property type="molecule type" value="Genomic_DNA"/>
</dbReference>
<protein>
    <recommendedName>
        <fullName evidence="5">HpcH/HpaI aldolase/citrate lyase domain-containing protein</fullName>
    </recommendedName>
</protein>
<keyword evidence="2" id="KW-0479">Metal-binding</keyword>
<dbReference type="Gene3D" id="3.20.20.60">
    <property type="entry name" value="Phosphoenolpyruvate-binding domains"/>
    <property type="match status" value="1"/>
</dbReference>
<evidence type="ECO:0000256" key="2">
    <source>
        <dbReference type="ARBA" id="ARBA00022723"/>
    </source>
</evidence>
<organism evidence="6 7">
    <name type="scientific">Nakamurella leprariae</name>
    <dbReference type="NCBI Taxonomy" id="2803911"/>
    <lineage>
        <taxon>Bacteria</taxon>
        <taxon>Bacillati</taxon>
        <taxon>Actinomycetota</taxon>
        <taxon>Actinomycetes</taxon>
        <taxon>Nakamurellales</taxon>
        <taxon>Nakamurellaceae</taxon>
        <taxon>Nakamurella</taxon>
    </lineage>
</organism>
<proteinExistence type="inferred from homology"/>
<gene>
    <name evidence="6" type="ORF">JL106_19970</name>
</gene>
<dbReference type="AlphaFoldDB" id="A0A938YJS0"/>